<dbReference type="Gene3D" id="3.60.15.10">
    <property type="entry name" value="Ribonuclease Z/Hydroxyacylglutathione hydrolase-like"/>
    <property type="match status" value="1"/>
</dbReference>
<feature type="domain" description="Flavodoxin-like" evidence="1">
    <location>
        <begin position="40"/>
        <end position="181"/>
    </location>
</feature>
<dbReference type="PANTHER" id="PTHR43717:SF1">
    <property type="entry name" value="ANAEROBIC NITRIC OXIDE REDUCTASE FLAVORUBREDOXIN"/>
    <property type="match status" value="1"/>
</dbReference>
<accession>X1DAE3</accession>
<dbReference type="GO" id="GO:0010181">
    <property type="term" value="F:FMN binding"/>
    <property type="evidence" value="ECO:0007669"/>
    <property type="project" value="InterPro"/>
</dbReference>
<dbReference type="PROSITE" id="PS00201">
    <property type="entry name" value="FLAVODOXIN"/>
    <property type="match status" value="1"/>
</dbReference>
<dbReference type="SUPFAM" id="SSF52218">
    <property type="entry name" value="Flavoproteins"/>
    <property type="match status" value="1"/>
</dbReference>
<feature type="non-terminal residue" evidence="2">
    <location>
        <position position="1"/>
    </location>
</feature>
<dbReference type="InterPro" id="IPR008254">
    <property type="entry name" value="Flavodoxin/NO_synth"/>
</dbReference>
<name>X1DAE3_9ZZZZ</name>
<dbReference type="InterPro" id="IPR036866">
    <property type="entry name" value="RibonucZ/Hydroxyglut_hydro"/>
</dbReference>
<gene>
    <name evidence="2" type="ORF">S01H4_45797</name>
</gene>
<evidence type="ECO:0000313" key="2">
    <source>
        <dbReference type="EMBL" id="GAH02009.1"/>
    </source>
</evidence>
<reference evidence="2" key="1">
    <citation type="journal article" date="2014" name="Front. Microbiol.">
        <title>High frequency of phylogenetically diverse reductive dehalogenase-homologous genes in deep subseafloor sedimentary metagenomes.</title>
        <authorList>
            <person name="Kawai M."/>
            <person name="Futagami T."/>
            <person name="Toyoda A."/>
            <person name="Takaki Y."/>
            <person name="Nishi S."/>
            <person name="Hori S."/>
            <person name="Arai W."/>
            <person name="Tsubouchi T."/>
            <person name="Morono Y."/>
            <person name="Uchiyama I."/>
            <person name="Ito T."/>
            <person name="Fujiyama A."/>
            <person name="Inagaki F."/>
            <person name="Takami H."/>
        </authorList>
    </citation>
    <scope>NUCLEOTIDE SEQUENCE</scope>
    <source>
        <strain evidence="2">Expedition CK06-06</strain>
    </source>
</reference>
<dbReference type="EMBL" id="BART01025531">
    <property type="protein sequence ID" value="GAH02009.1"/>
    <property type="molecule type" value="Genomic_DNA"/>
</dbReference>
<comment type="caution">
    <text evidence="2">The sequence shown here is derived from an EMBL/GenBank/DDBJ whole genome shotgun (WGS) entry which is preliminary data.</text>
</comment>
<dbReference type="Gene3D" id="3.40.50.360">
    <property type="match status" value="1"/>
</dbReference>
<sequence>GALPIDVMCTAHGVCWRSHIPEIIEKYTKWCKGEVDEKSVLIVYDTMWGSTEKIAKVLAKEINHRGIPVKRFNLTTADYSDVITEAMKAKAILIGSPTLNNGLFPTVAEYLSYQKGLKPMNKVGIAFGSYGWSGQAAQEIAKIMKETKIDVLDELIKIKFVPKPEDLDFKEIIDKLIEKMG</sequence>
<dbReference type="GO" id="GO:0009055">
    <property type="term" value="F:electron transfer activity"/>
    <property type="evidence" value="ECO:0007669"/>
    <property type="project" value="InterPro"/>
</dbReference>
<dbReference type="InterPro" id="IPR001226">
    <property type="entry name" value="Flavodoxin_CS"/>
</dbReference>
<proteinExistence type="predicted"/>
<dbReference type="Pfam" id="PF00258">
    <property type="entry name" value="Flavodoxin_1"/>
    <property type="match status" value="1"/>
</dbReference>
<dbReference type="PROSITE" id="PS50902">
    <property type="entry name" value="FLAVODOXIN_LIKE"/>
    <property type="match status" value="1"/>
</dbReference>
<organism evidence="2">
    <name type="scientific">marine sediment metagenome</name>
    <dbReference type="NCBI Taxonomy" id="412755"/>
    <lineage>
        <taxon>unclassified sequences</taxon>
        <taxon>metagenomes</taxon>
        <taxon>ecological metagenomes</taxon>
    </lineage>
</organism>
<dbReference type="InterPro" id="IPR029039">
    <property type="entry name" value="Flavoprotein-like_sf"/>
</dbReference>
<protein>
    <recommendedName>
        <fullName evidence="1">Flavodoxin-like domain-containing protein</fullName>
    </recommendedName>
</protein>
<dbReference type="AlphaFoldDB" id="X1DAE3"/>
<evidence type="ECO:0000259" key="1">
    <source>
        <dbReference type="PROSITE" id="PS50902"/>
    </source>
</evidence>
<dbReference type="PANTHER" id="PTHR43717">
    <property type="entry name" value="ANAEROBIC NITRIC OXIDE REDUCTASE FLAVORUBREDOXIN"/>
    <property type="match status" value="1"/>
</dbReference>